<evidence type="ECO:0000256" key="4">
    <source>
        <dbReference type="ARBA" id="ARBA00010007"/>
    </source>
</evidence>
<dbReference type="InterPro" id="IPR034330">
    <property type="entry name" value="GST_Zeta_C"/>
</dbReference>
<organism evidence="10 11">
    <name type="scientific">Steinernema glaseri</name>
    <dbReference type="NCBI Taxonomy" id="37863"/>
    <lineage>
        <taxon>Eukaryota</taxon>
        <taxon>Metazoa</taxon>
        <taxon>Ecdysozoa</taxon>
        <taxon>Nematoda</taxon>
        <taxon>Chromadorea</taxon>
        <taxon>Rhabditida</taxon>
        <taxon>Tylenchina</taxon>
        <taxon>Panagrolaimomorpha</taxon>
        <taxon>Strongyloidoidea</taxon>
        <taxon>Steinernematidae</taxon>
        <taxon>Steinernema</taxon>
    </lineage>
</organism>
<evidence type="ECO:0000256" key="2">
    <source>
        <dbReference type="ARBA" id="ARBA00001955"/>
    </source>
</evidence>
<evidence type="ECO:0000256" key="7">
    <source>
        <dbReference type="ARBA" id="ARBA00023232"/>
    </source>
</evidence>
<dbReference type="Pfam" id="PF02798">
    <property type="entry name" value="GST_N"/>
    <property type="match status" value="1"/>
</dbReference>
<dbReference type="CDD" id="cd03191">
    <property type="entry name" value="GST_C_Zeta"/>
    <property type="match status" value="1"/>
</dbReference>
<dbReference type="FunFam" id="1.20.1050.10:FF:000010">
    <property type="entry name" value="Maleylacetoacetate isomerase isoform 1"/>
    <property type="match status" value="1"/>
</dbReference>
<protein>
    <recommendedName>
        <fullName evidence="5">maleylacetoacetate isomerase</fullName>
        <ecNumber evidence="5">5.2.1.2</ecNumber>
    </recommendedName>
</protein>
<keyword evidence="7" id="KW-0585">Phenylalanine catabolism</keyword>
<dbReference type="SFLD" id="SFLDS00019">
    <property type="entry name" value="Glutathione_Transferase_(cytos"/>
    <property type="match status" value="1"/>
</dbReference>
<feature type="domain" description="GST C-terminal" evidence="9">
    <location>
        <begin position="122"/>
        <end position="245"/>
    </location>
</feature>
<dbReference type="InterPro" id="IPR034333">
    <property type="entry name" value="GST_Zeta_N"/>
</dbReference>
<dbReference type="GO" id="GO:0004364">
    <property type="term" value="F:glutathione transferase activity"/>
    <property type="evidence" value="ECO:0007669"/>
    <property type="project" value="TreeGrafter"/>
</dbReference>
<feature type="domain" description="GST N-terminal" evidence="8">
    <location>
        <begin position="35"/>
        <end position="116"/>
    </location>
</feature>
<dbReference type="Gene3D" id="1.20.1050.10">
    <property type="match status" value="1"/>
</dbReference>
<dbReference type="GO" id="GO:0016034">
    <property type="term" value="F:maleylacetoacetate isomerase activity"/>
    <property type="evidence" value="ECO:0007669"/>
    <property type="project" value="UniProtKB-EC"/>
</dbReference>
<dbReference type="InterPro" id="IPR010987">
    <property type="entry name" value="Glutathione-S-Trfase_C-like"/>
</dbReference>
<evidence type="ECO:0000256" key="6">
    <source>
        <dbReference type="ARBA" id="ARBA00022878"/>
    </source>
</evidence>
<dbReference type="SUPFAM" id="SSF47616">
    <property type="entry name" value="GST C-terminal domain-like"/>
    <property type="match status" value="1"/>
</dbReference>
<accession>A0A1I7Z486</accession>
<keyword evidence="6" id="KW-0828">Tyrosine catabolism</keyword>
<evidence type="ECO:0000256" key="5">
    <source>
        <dbReference type="ARBA" id="ARBA00013199"/>
    </source>
</evidence>
<evidence type="ECO:0000256" key="3">
    <source>
        <dbReference type="ARBA" id="ARBA00004671"/>
    </source>
</evidence>
<dbReference type="Proteomes" id="UP000095287">
    <property type="component" value="Unplaced"/>
</dbReference>
<dbReference type="InterPro" id="IPR040079">
    <property type="entry name" value="Glutathione_S-Trfase"/>
</dbReference>
<comment type="pathway">
    <text evidence="3">Amino-acid degradation; L-phenylalanine degradation; acetoacetate and fumarate from L-phenylalanine: step 5/6.</text>
</comment>
<dbReference type="EC" id="5.2.1.2" evidence="5"/>
<dbReference type="PANTHER" id="PTHR42673:SF4">
    <property type="entry name" value="MALEYLACETOACETATE ISOMERASE"/>
    <property type="match status" value="1"/>
</dbReference>
<dbReference type="InterPro" id="IPR004045">
    <property type="entry name" value="Glutathione_S-Trfase_N"/>
</dbReference>
<dbReference type="UniPathway" id="UPA00139">
    <property type="reaction ID" value="UER00340"/>
</dbReference>
<dbReference type="GO" id="GO:0006749">
    <property type="term" value="P:glutathione metabolic process"/>
    <property type="evidence" value="ECO:0007669"/>
    <property type="project" value="TreeGrafter"/>
</dbReference>
<keyword evidence="10" id="KW-1185">Reference proteome</keyword>
<dbReference type="InterPro" id="IPR036249">
    <property type="entry name" value="Thioredoxin-like_sf"/>
</dbReference>
<dbReference type="NCBIfam" id="TIGR01262">
    <property type="entry name" value="maiA"/>
    <property type="match status" value="1"/>
</dbReference>
<dbReference type="InterPro" id="IPR036282">
    <property type="entry name" value="Glutathione-S-Trfase_C_sf"/>
</dbReference>
<dbReference type="Gene3D" id="3.40.30.10">
    <property type="entry name" value="Glutaredoxin"/>
    <property type="match status" value="1"/>
</dbReference>
<evidence type="ECO:0000313" key="11">
    <source>
        <dbReference type="WBParaSite" id="L893_g22698.t1"/>
    </source>
</evidence>
<comment type="catalytic activity">
    <reaction evidence="1">
        <text>4-maleylacetoacetate = 4-fumarylacetoacetate</text>
        <dbReference type="Rhea" id="RHEA:14817"/>
        <dbReference type="ChEBI" id="CHEBI:17105"/>
        <dbReference type="ChEBI" id="CHEBI:18034"/>
        <dbReference type="EC" id="5.2.1.2"/>
    </reaction>
</comment>
<dbReference type="SUPFAM" id="SSF52833">
    <property type="entry name" value="Thioredoxin-like"/>
    <property type="match status" value="1"/>
</dbReference>
<evidence type="ECO:0000259" key="8">
    <source>
        <dbReference type="PROSITE" id="PS50404"/>
    </source>
</evidence>
<dbReference type="PROSITE" id="PS50404">
    <property type="entry name" value="GST_NTER"/>
    <property type="match status" value="1"/>
</dbReference>
<dbReference type="AlphaFoldDB" id="A0A1I7Z486"/>
<sequence length="249" mass="28510">MAIMEYLEEKFPDKLKLLPETPEGRAKVRALCYLMKPTLYSYWRSSCSWRVRIALALKGIDYDYEGVNLVKGAQREPEFLKKNPQGLVPAYVSGQTVLTESMAIMEYLEEKFPDKLKLLPETPEDRAKVRALCYLIASNTQPIQNLRVLQFYGKGDTSKYAEWASHWICLGFEALEVELKMCSGKFAFGDEPTLLDALIPPQVYNAKRFKVDMDKYPTIQAVNERLGELEAFKKAHPSRQPDTPEGERA</sequence>
<dbReference type="WBParaSite" id="L893_g22698.t1">
    <property type="protein sequence ID" value="L893_g22698.t1"/>
    <property type="gene ID" value="L893_g22698"/>
</dbReference>
<comment type="cofactor">
    <cofactor evidence="2">
        <name>glutathione</name>
        <dbReference type="ChEBI" id="CHEBI:57925"/>
    </cofactor>
</comment>
<dbReference type="GO" id="GO:0006559">
    <property type="term" value="P:L-phenylalanine catabolic process"/>
    <property type="evidence" value="ECO:0007669"/>
    <property type="project" value="UniProtKB-UniPathway"/>
</dbReference>
<evidence type="ECO:0000256" key="1">
    <source>
        <dbReference type="ARBA" id="ARBA00001622"/>
    </source>
</evidence>
<evidence type="ECO:0000259" key="9">
    <source>
        <dbReference type="PROSITE" id="PS50405"/>
    </source>
</evidence>
<dbReference type="InterPro" id="IPR005955">
    <property type="entry name" value="GST_Zeta"/>
</dbReference>
<dbReference type="PANTHER" id="PTHR42673">
    <property type="entry name" value="MALEYLACETOACETATE ISOMERASE"/>
    <property type="match status" value="1"/>
</dbReference>
<dbReference type="SFLD" id="SFLDG00358">
    <property type="entry name" value="Main_(cytGST)"/>
    <property type="match status" value="1"/>
</dbReference>
<dbReference type="GO" id="GO:0006572">
    <property type="term" value="P:L-tyrosine catabolic process"/>
    <property type="evidence" value="ECO:0007669"/>
    <property type="project" value="UniProtKB-KW"/>
</dbReference>
<comment type="similarity">
    <text evidence="4">Belongs to the GST superfamily. Zeta family.</text>
</comment>
<proteinExistence type="inferred from homology"/>
<reference evidence="11" key="1">
    <citation type="submission" date="2016-11" db="UniProtKB">
        <authorList>
            <consortium name="WormBaseParasite"/>
        </authorList>
    </citation>
    <scope>IDENTIFICATION</scope>
</reference>
<name>A0A1I7Z486_9BILA</name>
<dbReference type="GO" id="GO:0005737">
    <property type="term" value="C:cytoplasm"/>
    <property type="evidence" value="ECO:0007669"/>
    <property type="project" value="InterPro"/>
</dbReference>
<evidence type="ECO:0000313" key="10">
    <source>
        <dbReference type="Proteomes" id="UP000095287"/>
    </source>
</evidence>
<dbReference type="PROSITE" id="PS50405">
    <property type="entry name" value="GST_CTER"/>
    <property type="match status" value="1"/>
</dbReference>
<dbReference type="CDD" id="cd03042">
    <property type="entry name" value="GST_N_Zeta"/>
    <property type="match status" value="1"/>
</dbReference>